<accession>A0AAV4A094</accession>
<dbReference type="EMBL" id="BLXT01003145">
    <property type="protein sequence ID" value="GFO00712.1"/>
    <property type="molecule type" value="Genomic_DNA"/>
</dbReference>
<evidence type="ECO:0000313" key="2">
    <source>
        <dbReference type="Proteomes" id="UP000735302"/>
    </source>
</evidence>
<organism evidence="1 2">
    <name type="scientific">Plakobranchus ocellatus</name>
    <dbReference type="NCBI Taxonomy" id="259542"/>
    <lineage>
        <taxon>Eukaryota</taxon>
        <taxon>Metazoa</taxon>
        <taxon>Spiralia</taxon>
        <taxon>Lophotrochozoa</taxon>
        <taxon>Mollusca</taxon>
        <taxon>Gastropoda</taxon>
        <taxon>Heterobranchia</taxon>
        <taxon>Euthyneura</taxon>
        <taxon>Panpulmonata</taxon>
        <taxon>Sacoglossa</taxon>
        <taxon>Placobranchoidea</taxon>
        <taxon>Plakobranchidae</taxon>
        <taxon>Plakobranchus</taxon>
    </lineage>
</organism>
<dbReference type="AlphaFoldDB" id="A0AAV4A094"/>
<protein>
    <recommendedName>
        <fullName evidence="3">SAM domain-containing protein</fullName>
    </recommendedName>
</protein>
<dbReference type="Gene3D" id="1.10.150.50">
    <property type="entry name" value="Transcription Factor, Ets-1"/>
    <property type="match status" value="1"/>
</dbReference>
<evidence type="ECO:0008006" key="3">
    <source>
        <dbReference type="Google" id="ProtNLM"/>
    </source>
</evidence>
<name>A0AAV4A094_9GAST</name>
<gene>
    <name evidence="1" type="ORF">PoB_002721700</name>
</gene>
<keyword evidence="2" id="KW-1185">Reference proteome</keyword>
<comment type="caution">
    <text evidence="1">The sequence shown here is derived from an EMBL/GenBank/DDBJ whole genome shotgun (WGS) entry which is preliminary data.</text>
</comment>
<dbReference type="InterPro" id="IPR013761">
    <property type="entry name" value="SAM/pointed_sf"/>
</dbReference>
<reference evidence="1 2" key="1">
    <citation type="journal article" date="2021" name="Elife">
        <title>Chloroplast acquisition without the gene transfer in kleptoplastic sea slugs, Plakobranchus ocellatus.</title>
        <authorList>
            <person name="Maeda T."/>
            <person name="Takahashi S."/>
            <person name="Yoshida T."/>
            <person name="Shimamura S."/>
            <person name="Takaki Y."/>
            <person name="Nagai Y."/>
            <person name="Toyoda A."/>
            <person name="Suzuki Y."/>
            <person name="Arimoto A."/>
            <person name="Ishii H."/>
            <person name="Satoh N."/>
            <person name="Nishiyama T."/>
            <person name="Hasebe M."/>
            <person name="Maruyama T."/>
            <person name="Minagawa J."/>
            <person name="Obokata J."/>
            <person name="Shigenobu S."/>
        </authorList>
    </citation>
    <scope>NUCLEOTIDE SEQUENCE [LARGE SCALE GENOMIC DNA]</scope>
</reference>
<sequence length="132" mass="14476">MGAEKKGGGGYGITSDALIESTLTKTGYDSLASRVKLMSCTELRGFLVQHFKAKNLPDEAFTCLENQEICGETFLSLTEEDLKGILPNAKFGTIRLLSLLIKKLTEQPPWGKNMLQSFCRELLEATKAGCLL</sequence>
<proteinExistence type="predicted"/>
<evidence type="ECO:0000313" key="1">
    <source>
        <dbReference type="EMBL" id="GFO00712.1"/>
    </source>
</evidence>
<dbReference type="Proteomes" id="UP000735302">
    <property type="component" value="Unassembled WGS sequence"/>
</dbReference>